<accession>A0A1I6GVU6</accession>
<dbReference type="InterPro" id="IPR013324">
    <property type="entry name" value="RNA_pol_sigma_r3/r4-like"/>
</dbReference>
<dbReference type="AlphaFoldDB" id="A0A1I6GVU6"/>
<evidence type="ECO:0000313" key="2">
    <source>
        <dbReference type="Proteomes" id="UP000199424"/>
    </source>
</evidence>
<evidence type="ECO:0000313" key="1">
    <source>
        <dbReference type="EMBL" id="SFR46310.1"/>
    </source>
</evidence>
<proteinExistence type="predicted"/>
<dbReference type="RefSeq" id="WP_092856480.1">
    <property type="nucleotide sequence ID" value="NZ_FOYU01000001.1"/>
</dbReference>
<dbReference type="EMBL" id="FOYU01000001">
    <property type="protein sequence ID" value="SFR46310.1"/>
    <property type="molecule type" value="Genomic_DNA"/>
</dbReference>
<dbReference type="SUPFAM" id="SSF88659">
    <property type="entry name" value="Sigma3 and sigma4 domains of RNA polymerase sigma factors"/>
    <property type="match status" value="1"/>
</dbReference>
<protein>
    <submittedName>
        <fullName evidence="1">Uncharacterized protein</fullName>
    </submittedName>
</protein>
<reference evidence="2" key="1">
    <citation type="submission" date="2016-10" db="EMBL/GenBank/DDBJ databases">
        <authorList>
            <person name="Varghese N."/>
            <person name="Submissions S."/>
        </authorList>
    </citation>
    <scope>NUCLEOTIDE SEQUENCE [LARGE SCALE GENOMIC DNA]</scope>
    <source>
        <strain evidence="2">CGMCC 1.7285</strain>
    </source>
</reference>
<gene>
    <name evidence="1" type="ORF">SAMN04488070_1282</name>
</gene>
<keyword evidence="2" id="KW-1185">Reference proteome</keyword>
<name>A0A1I6GVU6_9GAMM</name>
<dbReference type="Proteomes" id="UP000199424">
    <property type="component" value="Unassembled WGS sequence"/>
</dbReference>
<sequence>MPAQFAVLMGDIVESPNQSADSRRHLGAHIELGLRLIHDYIPLSYEVFRGSRFVIETEHAEQAVTIALLLRLFLKSKQQQEDWDIRIGVGVVTQSASDYTTIKHRAEKLAEKALRTIKKERLCIQTENNDLNERLSLTTKFADALLTALTTTQAQVLSYYLRFMPMTHQALATKLNKSRVNVTQILNSTHYKLFELYLLEAREILSMRE</sequence>
<organism evidence="1 2">
    <name type="scientific">Pseudidiomarina maritima</name>
    <dbReference type="NCBI Taxonomy" id="519453"/>
    <lineage>
        <taxon>Bacteria</taxon>
        <taxon>Pseudomonadati</taxon>
        <taxon>Pseudomonadota</taxon>
        <taxon>Gammaproteobacteria</taxon>
        <taxon>Alteromonadales</taxon>
        <taxon>Idiomarinaceae</taxon>
        <taxon>Pseudidiomarina</taxon>
    </lineage>
</organism>